<dbReference type="OrthoDB" id="6638408at2"/>
<evidence type="ECO:0000313" key="3">
    <source>
        <dbReference type="EMBL" id="SDJ57406.1"/>
    </source>
</evidence>
<dbReference type="STRING" id="555512.SAMN04487993_10524"/>
<reference evidence="3 4" key="1">
    <citation type="submission" date="2016-10" db="EMBL/GenBank/DDBJ databases">
        <authorList>
            <person name="de Groot N.N."/>
        </authorList>
    </citation>
    <scope>NUCLEOTIDE SEQUENCE [LARGE SCALE GENOMIC DNA]</scope>
    <source>
        <strain evidence="3 4">DSM 26424</strain>
    </source>
</reference>
<feature type="domain" description="HNH nuclease" evidence="2">
    <location>
        <begin position="129"/>
        <end position="168"/>
    </location>
</feature>
<sequence>MKGHPITYSDAELFWIHDNHTRPRPEAHAEFVYLWDRPDVSLSNFNSLCKRKGWLTGRTGCFVKGQTPQNKGQRMPFNPNSARTQFKKGARPHNYRGAGHERVDTKDGYVVMIVDEANPWNSNKTRPVQKHRYLWEQVNGPVPEGHRLKCLDGDKTNTDPSNWEAVPMALAPRLNGRFGRGYETAPADLKPVILATAKLEHAVREARKGRK</sequence>
<proteinExistence type="predicted"/>
<keyword evidence="3" id="KW-0378">Hydrolase</keyword>
<dbReference type="RefSeq" id="WP_089852498.1">
    <property type="nucleotide sequence ID" value="NZ_FNEJ01000052.1"/>
</dbReference>
<organism evidence="3 4">
    <name type="scientific">Salipiger marinus</name>
    <dbReference type="NCBI Taxonomy" id="555512"/>
    <lineage>
        <taxon>Bacteria</taxon>
        <taxon>Pseudomonadati</taxon>
        <taxon>Pseudomonadota</taxon>
        <taxon>Alphaproteobacteria</taxon>
        <taxon>Rhodobacterales</taxon>
        <taxon>Roseobacteraceae</taxon>
        <taxon>Salipiger</taxon>
    </lineage>
</organism>
<dbReference type="AlphaFoldDB" id="A0A1G8UU48"/>
<dbReference type="GO" id="GO:0004519">
    <property type="term" value="F:endonuclease activity"/>
    <property type="evidence" value="ECO:0007669"/>
    <property type="project" value="UniProtKB-KW"/>
</dbReference>
<keyword evidence="3" id="KW-0540">Nuclease</keyword>
<dbReference type="InterPro" id="IPR003615">
    <property type="entry name" value="HNH_nuc"/>
</dbReference>
<name>A0A1G8UU48_9RHOB</name>
<keyword evidence="3" id="KW-0255">Endonuclease</keyword>
<dbReference type="InterPro" id="IPR044925">
    <property type="entry name" value="His-Me_finger_sf"/>
</dbReference>
<gene>
    <name evidence="3" type="ORF">SAMN04487993_10524</name>
</gene>
<evidence type="ECO:0000259" key="2">
    <source>
        <dbReference type="Pfam" id="PF13392"/>
    </source>
</evidence>
<keyword evidence="4" id="KW-1185">Reference proteome</keyword>
<dbReference type="Proteomes" id="UP000199093">
    <property type="component" value="Unassembled WGS sequence"/>
</dbReference>
<dbReference type="EMBL" id="FNEJ01000052">
    <property type="protein sequence ID" value="SDJ57406.1"/>
    <property type="molecule type" value="Genomic_DNA"/>
</dbReference>
<evidence type="ECO:0000256" key="1">
    <source>
        <dbReference type="SAM" id="MobiDB-lite"/>
    </source>
</evidence>
<feature type="compositionally biased region" description="Basic residues" evidence="1">
    <location>
        <begin position="85"/>
        <end position="94"/>
    </location>
</feature>
<feature type="compositionally biased region" description="Polar residues" evidence="1">
    <location>
        <begin position="66"/>
        <end position="84"/>
    </location>
</feature>
<feature type="region of interest" description="Disordered" evidence="1">
    <location>
        <begin position="65"/>
        <end position="100"/>
    </location>
</feature>
<accession>A0A1G8UU48</accession>
<evidence type="ECO:0000313" key="4">
    <source>
        <dbReference type="Proteomes" id="UP000199093"/>
    </source>
</evidence>
<dbReference type="SUPFAM" id="SSF54060">
    <property type="entry name" value="His-Me finger endonucleases"/>
    <property type="match status" value="1"/>
</dbReference>
<protein>
    <submittedName>
        <fullName evidence="3">HNH endonuclease</fullName>
    </submittedName>
</protein>
<dbReference type="Pfam" id="PF13392">
    <property type="entry name" value="HNH_3"/>
    <property type="match status" value="1"/>
</dbReference>